<accession>A0A5C3LDV4</accession>
<gene>
    <name evidence="2" type="ORF">BDQ12DRAFT_730096</name>
</gene>
<dbReference type="AlphaFoldDB" id="A0A5C3LDV4"/>
<sequence>MDLTNLPHVSYSVYDHYCQQFIPIHTFSCIHIAKDEFLIVWHLDLVDDDCNELDFQIEELEEILKELSPINPTNFSDFSPRRSTTSGDRSSQLTASTSSPLKGKEKRKSKTTFKLSPEQTRRCKGSFSESSRHSWQNDNTPKQQKIQEIGLVDIDLTISKSSSSPLLRAIHQDVIDLTLDSDQ</sequence>
<evidence type="ECO:0000313" key="2">
    <source>
        <dbReference type="EMBL" id="TFK30978.1"/>
    </source>
</evidence>
<organism evidence="2 3">
    <name type="scientific">Crucibulum laeve</name>
    <dbReference type="NCBI Taxonomy" id="68775"/>
    <lineage>
        <taxon>Eukaryota</taxon>
        <taxon>Fungi</taxon>
        <taxon>Dikarya</taxon>
        <taxon>Basidiomycota</taxon>
        <taxon>Agaricomycotina</taxon>
        <taxon>Agaricomycetes</taxon>
        <taxon>Agaricomycetidae</taxon>
        <taxon>Agaricales</taxon>
        <taxon>Agaricineae</taxon>
        <taxon>Nidulariaceae</taxon>
        <taxon>Crucibulum</taxon>
    </lineage>
</organism>
<evidence type="ECO:0000313" key="3">
    <source>
        <dbReference type="Proteomes" id="UP000308652"/>
    </source>
</evidence>
<evidence type="ECO:0000256" key="1">
    <source>
        <dbReference type="SAM" id="MobiDB-lite"/>
    </source>
</evidence>
<proteinExistence type="predicted"/>
<feature type="region of interest" description="Disordered" evidence="1">
    <location>
        <begin position="74"/>
        <end position="146"/>
    </location>
</feature>
<dbReference type="EMBL" id="ML214120">
    <property type="protein sequence ID" value="TFK30978.1"/>
    <property type="molecule type" value="Genomic_DNA"/>
</dbReference>
<feature type="compositionally biased region" description="Polar residues" evidence="1">
    <location>
        <begin position="74"/>
        <end position="100"/>
    </location>
</feature>
<reference evidence="2 3" key="1">
    <citation type="journal article" date="2019" name="Nat. Ecol. Evol.">
        <title>Megaphylogeny resolves global patterns of mushroom evolution.</title>
        <authorList>
            <person name="Varga T."/>
            <person name="Krizsan K."/>
            <person name="Foldi C."/>
            <person name="Dima B."/>
            <person name="Sanchez-Garcia M."/>
            <person name="Sanchez-Ramirez S."/>
            <person name="Szollosi G.J."/>
            <person name="Szarkandi J.G."/>
            <person name="Papp V."/>
            <person name="Albert L."/>
            <person name="Andreopoulos W."/>
            <person name="Angelini C."/>
            <person name="Antonin V."/>
            <person name="Barry K.W."/>
            <person name="Bougher N.L."/>
            <person name="Buchanan P."/>
            <person name="Buyck B."/>
            <person name="Bense V."/>
            <person name="Catcheside P."/>
            <person name="Chovatia M."/>
            <person name="Cooper J."/>
            <person name="Damon W."/>
            <person name="Desjardin D."/>
            <person name="Finy P."/>
            <person name="Geml J."/>
            <person name="Haridas S."/>
            <person name="Hughes K."/>
            <person name="Justo A."/>
            <person name="Karasinski D."/>
            <person name="Kautmanova I."/>
            <person name="Kiss B."/>
            <person name="Kocsube S."/>
            <person name="Kotiranta H."/>
            <person name="LaButti K.M."/>
            <person name="Lechner B.E."/>
            <person name="Liimatainen K."/>
            <person name="Lipzen A."/>
            <person name="Lukacs Z."/>
            <person name="Mihaltcheva S."/>
            <person name="Morgado L.N."/>
            <person name="Niskanen T."/>
            <person name="Noordeloos M.E."/>
            <person name="Ohm R.A."/>
            <person name="Ortiz-Santana B."/>
            <person name="Ovrebo C."/>
            <person name="Racz N."/>
            <person name="Riley R."/>
            <person name="Savchenko A."/>
            <person name="Shiryaev A."/>
            <person name="Soop K."/>
            <person name="Spirin V."/>
            <person name="Szebenyi C."/>
            <person name="Tomsovsky M."/>
            <person name="Tulloss R.E."/>
            <person name="Uehling J."/>
            <person name="Grigoriev I.V."/>
            <person name="Vagvolgyi C."/>
            <person name="Papp T."/>
            <person name="Martin F.M."/>
            <person name="Miettinen O."/>
            <person name="Hibbett D.S."/>
            <person name="Nagy L.G."/>
        </authorList>
    </citation>
    <scope>NUCLEOTIDE SEQUENCE [LARGE SCALE GENOMIC DNA]</scope>
    <source>
        <strain evidence="2 3">CBS 166.37</strain>
    </source>
</reference>
<name>A0A5C3LDV4_9AGAR</name>
<protein>
    <submittedName>
        <fullName evidence="2">Uncharacterized protein</fullName>
    </submittedName>
</protein>
<feature type="compositionally biased region" description="Polar residues" evidence="1">
    <location>
        <begin position="127"/>
        <end position="146"/>
    </location>
</feature>
<dbReference type="OrthoDB" id="2918055at2759"/>
<keyword evidence="3" id="KW-1185">Reference proteome</keyword>
<dbReference type="Proteomes" id="UP000308652">
    <property type="component" value="Unassembled WGS sequence"/>
</dbReference>